<name>A0A0A8YR87_ARUDO</name>
<organism evidence="1">
    <name type="scientific">Arundo donax</name>
    <name type="common">Giant reed</name>
    <name type="synonym">Donax arundinaceus</name>
    <dbReference type="NCBI Taxonomy" id="35708"/>
    <lineage>
        <taxon>Eukaryota</taxon>
        <taxon>Viridiplantae</taxon>
        <taxon>Streptophyta</taxon>
        <taxon>Embryophyta</taxon>
        <taxon>Tracheophyta</taxon>
        <taxon>Spermatophyta</taxon>
        <taxon>Magnoliopsida</taxon>
        <taxon>Liliopsida</taxon>
        <taxon>Poales</taxon>
        <taxon>Poaceae</taxon>
        <taxon>PACMAD clade</taxon>
        <taxon>Arundinoideae</taxon>
        <taxon>Arundineae</taxon>
        <taxon>Arundo</taxon>
    </lineage>
</organism>
<reference evidence="1" key="2">
    <citation type="journal article" date="2015" name="Data Brief">
        <title>Shoot transcriptome of the giant reed, Arundo donax.</title>
        <authorList>
            <person name="Barrero R.A."/>
            <person name="Guerrero F.D."/>
            <person name="Moolhuijzen P."/>
            <person name="Goolsby J.A."/>
            <person name="Tidwell J."/>
            <person name="Bellgard S.E."/>
            <person name="Bellgard M.I."/>
        </authorList>
    </citation>
    <scope>NUCLEOTIDE SEQUENCE</scope>
    <source>
        <tissue evidence="1">Shoot tissue taken approximately 20 cm above the soil surface</tissue>
    </source>
</reference>
<proteinExistence type="predicted"/>
<reference evidence="1" key="1">
    <citation type="submission" date="2014-09" db="EMBL/GenBank/DDBJ databases">
        <authorList>
            <person name="Magalhaes I.L.F."/>
            <person name="Oliveira U."/>
            <person name="Santos F.R."/>
            <person name="Vidigal T.H.D.A."/>
            <person name="Brescovit A.D."/>
            <person name="Santos A.J."/>
        </authorList>
    </citation>
    <scope>NUCLEOTIDE SEQUENCE</scope>
    <source>
        <tissue evidence="1">Shoot tissue taken approximately 20 cm above the soil surface</tissue>
    </source>
</reference>
<protein>
    <submittedName>
        <fullName evidence="1">Uncharacterized protein</fullName>
    </submittedName>
</protein>
<sequence length="25" mass="2862">MSLSFTFRLQPFLTISLTSVYISLP</sequence>
<dbReference type="AlphaFoldDB" id="A0A0A8YR87"/>
<accession>A0A0A8YR87</accession>
<evidence type="ECO:0000313" key="1">
    <source>
        <dbReference type="EMBL" id="JAD28163.1"/>
    </source>
</evidence>
<dbReference type="EMBL" id="GBRH01269732">
    <property type="protein sequence ID" value="JAD28163.1"/>
    <property type="molecule type" value="Transcribed_RNA"/>
</dbReference>